<proteinExistence type="predicted"/>
<sequence>MADTIFACVICGTFVYEEDTVPQGYHDAQPWLNRFRGIYHDREGIHLTGVSRNDEHQRPGYTAPRDVHARYDDPEYDPQDDSVEFGAMTQRSVNGRYGFVFHESCWSLLEETFAPNEVPLQRLFDVCLSIPIAWDVMDWDHTYGGLHQQLDLAYSFPWEPRGMVLRNETYLEVHDPYQYFNLTGEAPEYPPPTTLEGPSRPTQDPFLQLPLEILLKIAEEMDTSDVLRFRLISRSFWPIFHMPSFWLSRFRDGGERAWAQTALGPHRRD</sequence>
<dbReference type="PROSITE" id="PS50181">
    <property type="entry name" value="FBOX"/>
    <property type="match status" value="1"/>
</dbReference>
<reference evidence="3" key="1">
    <citation type="submission" date="2021-10" db="EMBL/GenBank/DDBJ databases">
        <authorList>
            <person name="Piombo E."/>
        </authorList>
    </citation>
    <scope>NUCLEOTIDE SEQUENCE</scope>
</reference>
<dbReference type="Gene3D" id="1.20.1280.50">
    <property type="match status" value="1"/>
</dbReference>
<comment type="caution">
    <text evidence="3">The sequence shown here is derived from an EMBL/GenBank/DDBJ whole genome shotgun (WGS) entry which is preliminary data.</text>
</comment>
<dbReference type="OrthoDB" id="5273847at2759"/>
<feature type="region of interest" description="Disordered" evidence="1">
    <location>
        <begin position="50"/>
        <end position="70"/>
    </location>
</feature>
<dbReference type="SUPFAM" id="SSF81383">
    <property type="entry name" value="F-box domain"/>
    <property type="match status" value="1"/>
</dbReference>
<dbReference type="AlphaFoldDB" id="A0A9N9VCL7"/>
<dbReference type="Proteomes" id="UP000696573">
    <property type="component" value="Unassembled WGS sequence"/>
</dbReference>
<organism evidence="3 4">
    <name type="scientific">Clonostachys rhizophaga</name>
    <dbReference type="NCBI Taxonomy" id="160324"/>
    <lineage>
        <taxon>Eukaryota</taxon>
        <taxon>Fungi</taxon>
        <taxon>Dikarya</taxon>
        <taxon>Ascomycota</taxon>
        <taxon>Pezizomycotina</taxon>
        <taxon>Sordariomycetes</taxon>
        <taxon>Hypocreomycetidae</taxon>
        <taxon>Hypocreales</taxon>
        <taxon>Bionectriaceae</taxon>
        <taxon>Clonostachys</taxon>
    </lineage>
</organism>
<dbReference type="EMBL" id="CABFNQ020000682">
    <property type="protein sequence ID" value="CAH0022668.1"/>
    <property type="molecule type" value="Genomic_DNA"/>
</dbReference>
<evidence type="ECO:0000259" key="2">
    <source>
        <dbReference type="PROSITE" id="PS50181"/>
    </source>
</evidence>
<evidence type="ECO:0000313" key="4">
    <source>
        <dbReference type="Proteomes" id="UP000696573"/>
    </source>
</evidence>
<gene>
    <name evidence="3" type="ORF">CRHIZ90672A_00012788</name>
</gene>
<dbReference type="InterPro" id="IPR001810">
    <property type="entry name" value="F-box_dom"/>
</dbReference>
<dbReference type="InterPro" id="IPR036047">
    <property type="entry name" value="F-box-like_dom_sf"/>
</dbReference>
<accession>A0A9N9VCL7</accession>
<feature type="domain" description="F-box" evidence="2">
    <location>
        <begin position="203"/>
        <end position="249"/>
    </location>
</feature>
<dbReference type="SMART" id="SM00256">
    <property type="entry name" value="FBOX"/>
    <property type="match status" value="1"/>
</dbReference>
<dbReference type="Pfam" id="PF00646">
    <property type="entry name" value="F-box"/>
    <property type="match status" value="1"/>
</dbReference>
<protein>
    <recommendedName>
        <fullName evidence="2">F-box domain-containing protein</fullName>
    </recommendedName>
</protein>
<keyword evidence="4" id="KW-1185">Reference proteome</keyword>
<evidence type="ECO:0000313" key="3">
    <source>
        <dbReference type="EMBL" id="CAH0022668.1"/>
    </source>
</evidence>
<evidence type="ECO:0000256" key="1">
    <source>
        <dbReference type="SAM" id="MobiDB-lite"/>
    </source>
</evidence>
<name>A0A9N9VCL7_9HYPO</name>